<reference evidence="1 2" key="1">
    <citation type="journal article" date="2016" name="Proc. Natl. Acad. Sci. U.S.A.">
        <title>Comparative genomics of biotechnologically important yeasts.</title>
        <authorList>
            <person name="Riley R."/>
            <person name="Haridas S."/>
            <person name="Wolfe K.H."/>
            <person name="Lopes M.R."/>
            <person name="Hittinger C.T."/>
            <person name="Goeker M."/>
            <person name="Salamov A.A."/>
            <person name="Wisecaver J.H."/>
            <person name="Long T.M."/>
            <person name="Calvey C.H."/>
            <person name="Aerts A.L."/>
            <person name="Barry K.W."/>
            <person name="Choi C."/>
            <person name="Clum A."/>
            <person name="Coughlan A.Y."/>
            <person name="Deshpande S."/>
            <person name="Douglass A.P."/>
            <person name="Hanson S.J."/>
            <person name="Klenk H.-P."/>
            <person name="LaButti K.M."/>
            <person name="Lapidus A."/>
            <person name="Lindquist E.A."/>
            <person name="Lipzen A.M."/>
            <person name="Meier-Kolthoff J.P."/>
            <person name="Ohm R.A."/>
            <person name="Otillar R.P."/>
            <person name="Pangilinan J.L."/>
            <person name="Peng Y."/>
            <person name="Rokas A."/>
            <person name="Rosa C.A."/>
            <person name="Scheuner C."/>
            <person name="Sibirny A.A."/>
            <person name="Slot J.C."/>
            <person name="Stielow J.B."/>
            <person name="Sun H."/>
            <person name="Kurtzman C.P."/>
            <person name="Blackwell M."/>
            <person name="Grigoriev I.V."/>
            <person name="Jeffries T.W."/>
        </authorList>
    </citation>
    <scope>NUCLEOTIDE SEQUENCE [LARGE SCALE GENOMIC DNA]</scope>
    <source>
        <strain evidence="1 2">NRRL Y-11557</strain>
    </source>
</reference>
<accession>A0A1E3QFS4</accession>
<evidence type="ECO:0000313" key="1">
    <source>
        <dbReference type="EMBL" id="ODQ76490.1"/>
    </source>
</evidence>
<evidence type="ECO:0000313" key="2">
    <source>
        <dbReference type="Proteomes" id="UP000094385"/>
    </source>
</evidence>
<dbReference type="OrthoDB" id="2499658at2759"/>
<organism evidence="1 2">
    <name type="scientific">Lipomyces starkeyi NRRL Y-11557</name>
    <dbReference type="NCBI Taxonomy" id="675824"/>
    <lineage>
        <taxon>Eukaryota</taxon>
        <taxon>Fungi</taxon>
        <taxon>Dikarya</taxon>
        <taxon>Ascomycota</taxon>
        <taxon>Saccharomycotina</taxon>
        <taxon>Lipomycetes</taxon>
        <taxon>Lipomycetales</taxon>
        <taxon>Lipomycetaceae</taxon>
        <taxon>Lipomyces</taxon>
    </lineage>
</organism>
<sequence length="278" mass="31273">MIHLQQQPQQYISTINRIQHQQFSMTSSDMARHLAPLISASSSLFTPINHHPSSPSMTATVIPLEQHYTFDENLQTRTFHPPISSSPARELSWLPMMPDIEPPTSPASVSESLIDPLCSVLQAPQSPPIDQPSQGDEHFLNALYFPESGTFIGYRGFPTFRQTTQLVNAYISTLSSVKKNKSLISRQMYADIKTILRDAGNTAVGSAQFRFWARRNFELFRDTEGRICVMHKGKPVAVREELYDVLAVCHLVCRHGGRDKTLGQVSFVPIILHILDTQ</sequence>
<keyword evidence="2" id="KW-1185">Reference proteome</keyword>
<proteinExistence type="predicted"/>
<dbReference type="STRING" id="675824.A0A1E3QFS4"/>
<dbReference type="EMBL" id="KV454289">
    <property type="protein sequence ID" value="ODQ76490.1"/>
    <property type="molecule type" value="Genomic_DNA"/>
</dbReference>
<name>A0A1E3QFS4_LIPST</name>
<dbReference type="AlphaFoldDB" id="A0A1E3QFS4"/>
<dbReference type="Proteomes" id="UP000094385">
    <property type="component" value="Unassembled WGS sequence"/>
</dbReference>
<protein>
    <submittedName>
        <fullName evidence="1">Uncharacterized protein</fullName>
    </submittedName>
</protein>
<gene>
    <name evidence="1" type="ORF">LIPSTDRAFT_134532</name>
</gene>